<proteinExistence type="predicted"/>
<evidence type="ECO:0000256" key="1">
    <source>
        <dbReference type="SAM" id="Phobius"/>
    </source>
</evidence>
<dbReference type="Pfam" id="PF05437">
    <property type="entry name" value="AzlD"/>
    <property type="match status" value="1"/>
</dbReference>
<evidence type="ECO:0000313" key="2">
    <source>
        <dbReference type="EMBL" id="AYM78498.1"/>
    </source>
</evidence>
<dbReference type="InterPro" id="IPR008407">
    <property type="entry name" value="Brnchd-chn_aa_trnsp_AzlD"/>
</dbReference>
<feature type="transmembrane region" description="Helical" evidence="1">
    <location>
        <begin position="12"/>
        <end position="34"/>
    </location>
</feature>
<keyword evidence="1" id="KW-1133">Transmembrane helix</keyword>
<reference evidence="2 3" key="1">
    <citation type="submission" date="2018-10" db="EMBL/GenBank/DDBJ databases">
        <title>Effects of UV and annual dynamics of microbial communities in freshwater RAS systems.</title>
        <authorList>
            <person name="Bekkelund A.K."/>
            <person name="Hansen B.R."/>
            <person name="Stokken H."/>
            <person name="Eriksen B.F."/>
            <person name="Kashulin N.A."/>
        </authorList>
    </citation>
    <scope>NUCLEOTIDE SEQUENCE [LARGE SCALE GENOMIC DNA]</scope>
    <source>
        <strain evidence="2 3">BHSEK</strain>
    </source>
</reference>
<name>A0A3G2EDY1_9BURK</name>
<evidence type="ECO:0000313" key="3">
    <source>
        <dbReference type="Proteomes" id="UP000279594"/>
    </source>
</evidence>
<sequence length="116" mass="12805">MFDGIALGRADVWIAIAVLVVATAATRSTFWLIGHHITIPRRVGEMLRYAPACALAAIIAPDMLMEGPQVHFDLSNLKLLSGIAATLFFVIRRNMLQTIVFGMLVFTGLRLLHVFQ</sequence>
<accession>A0A3G2EDY1</accession>
<dbReference type="EMBL" id="CP033019">
    <property type="protein sequence ID" value="AYM78498.1"/>
    <property type="molecule type" value="Genomic_DNA"/>
</dbReference>
<organism evidence="2 3">
    <name type="scientific">Janthinobacterium agaricidamnosum</name>
    <dbReference type="NCBI Taxonomy" id="55508"/>
    <lineage>
        <taxon>Bacteria</taxon>
        <taxon>Pseudomonadati</taxon>
        <taxon>Pseudomonadota</taxon>
        <taxon>Betaproteobacteria</taxon>
        <taxon>Burkholderiales</taxon>
        <taxon>Oxalobacteraceae</taxon>
        <taxon>Janthinobacterium</taxon>
    </lineage>
</organism>
<keyword evidence="1" id="KW-0812">Transmembrane</keyword>
<dbReference type="Proteomes" id="UP000279594">
    <property type="component" value="Chromosome"/>
</dbReference>
<dbReference type="AlphaFoldDB" id="A0A3G2EDY1"/>
<gene>
    <name evidence="2" type="ORF">D9M09_23885</name>
</gene>
<protein>
    <submittedName>
        <fullName evidence="2">AzlD domain-containing protein</fullName>
    </submittedName>
</protein>
<feature type="transmembrane region" description="Helical" evidence="1">
    <location>
        <begin position="98"/>
        <end position="115"/>
    </location>
</feature>
<feature type="transmembrane region" description="Helical" evidence="1">
    <location>
        <begin position="70"/>
        <end position="91"/>
    </location>
</feature>
<dbReference type="RefSeq" id="WP_070220364.1">
    <property type="nucleotide sequence ID" value="NZ_CP033019.1"/>
</dbReference>
<keyword evidence="1" id="KW-0472">Membrane</keyword>
<keyword evidence="3" id="KW-1185">Reference proteome</keyword>